<dbReference type="AlphaFoldDB" id="A0A2V4B5B0"/>
<dbReference type="Proteomes" id="UP000249915">
    <property type="component" value="Unassembled WGS sequence"/>
</dbReference>
<organism evidence="1 2">
    <name type="scientific">Prauserella muralis</name>
    <dbReference type="NCBI Taxonomy" id="588067"/>
    <lineage>
        <taxon>Bacteria</taxon>
        <taxon>Bacillati</taxon>
        <taxon>Actinomycetota</taxon>
        <taxon>Actinomycetes</taxon>
        <taxon>Pseudonocardiales</taxon>
        <taxon>Pseudonocardiaceae</taxon>
        <taxon>Prauserella</taxon>
    </lineage>
</organism>
<reference evidence="1 2" key="1">
    <citation type="submission" date="2016-07" db="EMBL/GenBank/DDBJ databases">
        <title>Draft genome sequence of Prauserella muralis DSM 45305, isolated from a mould-covered wall in an indoor environment.</title>
        <authorList>
            <person name="Ruckert C."/>
            <person name="Albersmeier A."/>
            <person name="Jiang C.-L."/>
            <person name="Jiang Y."/>
            <person name="Kalinowski J."/>
            <person name="Schneider O."/>
            <person name="Winkler A."/>
            <person name="Zotchev S.B."/>
        </authorList>
    </citation>
    <scope>NUCLEOTIDE SEQUENCE [LARGE SCALE GENOMIC DNA]</scope>
    <source>
        <strain evidence="1 2">DSM 45305</strain>
    </source>
</reference>
<keyword evidence="2" id="KW-1185">Reference proteome</keyword>
<sequence>MEQLRQVVVGSSVALVILLGGMFVIALVAVAIVWTMRRRARRLDSDPSCAELRRFLPADATAPADTTAPVREHVDPLSAEADAVRQLLAGEIDRAAYRARMREVALKPAQRRGHLRRKQ</sequence>
<evidence type="ECO:0000313" key="1">
    <source>
        <dbReference type="EMBL" id="PXY28255.1"/>
    </source>
</evidence>
<name>A0A2V4B5B0_9PSEU</name>
<dbReference type="EMBL" id="MASW01000002">
    <property type="protein sequence ID" value="PXY28255.1"/>
    <property type="molecule type" value="Genomic_DNA"/>
</dbReference>
<evidence type="ECO:0000313" key="2">
    <source>
        <dbReference type="Proteomes" id="UP000249915"/>
    </source>
</evidence>
<protein>
    <submittedName>
        <fullName evidence="1">Uncharacterized protein</fullName>
    </submittedName>
</protein>
<gene>
    <name evidence="1" type="ORF">BAY60_18215</name>
</gene>
<comment type="caution">
    <text evidence="1">The sequence shown here is derived from an EMBL/GenBank/DDBJ whole genome shotgun (WGS) entry which is preliminary data.</text>
</comment>
<dbReference type="RefSeq" id="WP_112282267.1">
    <property type="nucleotide sequence ID" value="NZ_MASW01000002.1"/>
</dbReference>
<proteinExistence type="predicted"/>
<accession>A0A2V4B5B0</accession>